<dbReference type="EMBL" id="JABMIG020000150">
    <property type="protein sequence ID" value="KAL3788909.1"/>
    <property type="molecule type" value="Genomic_DNA"/>
</dbReference>
<evidence type="ECO:0000313" key="1">
    <source>
        <dbReference type="EMBL" id="KAL3788909.1"/>
    </source>
</evidence>
<reference evidence="1 2" key="1">
    <citation type="journal article" date="2020" name="G3 (Bethesda)">
        <title>Improved Reference Genome for Cyclotella cryptica CCMP332, a Model for Cell Wall Morphogenesis, Salinity Adaptation, and Lipid Production in Diatoms (Bacillariophyta).</title>
        <authorList>
            <person name="Roberts W.R."/>
            <person name="Downey K.M."/>
            <person name="Ruck E.C."/>
            <person name="Traller J.C."/>
            <person name="Alverson A.J."/>
        </authorList>
    </citation>
    <scope>NUCLEOTIDE SEQUENCE [LARGE SCALE GENOMIC DNA]</scope>
    <source>
        <strain evidence="1 2">CCMP332</strain>
    </source>
</reference>
<evidence type="ECO:0000313" key="2">
    <source>
        <dbReference type="Proteomes" id="UP001516023"/>
    </source>
</evidence>
<gene>
    <name evidence="1" type="ORF">HJC23_002663</name>
</gene>
<keyword evidence="2" id="KW-1185">Reference proteome</keyword>
<proteinExistence type="predicted"/>
<comment type="caution">
    <text evidence="1">The sequence shown here is derived from an EMBL/GenBank/DDBJ whole genome shotgun (WGS) entry which is preliminary data.</text>
</comment>
<dbReference type="Proteomes" id="UP001516023">
    <property type="component" value="Unassembled WGS sequence"/>
</dbReference>
<protein>
    <submittedName>
        <fullName evidence="1">Uncharacterized protein</fullName>
    </submittedName>
</protein>
<sequence>MQFLSTHFYPENVVASYQNTTGVVKYIQGSETRKPLSTISSTFFQQGCPDNVLQTAT</sequence>
<dbReference type="AlphaFoldDB" id="A0ABD3PMQ3"/>
<name>A0ABD3PMQ3_9STRA</name>
<accession>A0ABD3PMQ3</accession>
<organism evidence="1 2">
    <name type="scientific">Cyclotella cryptica</name>
    <dbReference type="NCBI Taxonomy" id="29204"/>
    <lineage>
        <taxon>Eukaryota</taxon>
        <taxon>Sar</taxon>
        <taxon>Stramenopiles</taxon>
        <taxon>Ochrophyta</taxon>
        <taxon>Bacillariophyta</taxon>
        <taxon>Coscinodiscophyceae</taxon>
        <taxon>Thalassiosirophycidae</taxon>
        <taxon>Stephanodiscales</taxon>
        <taxon>Stephanodiscaceae</taxon>
        <taxon>Cyclotella</taxon>
    </lineage>
</organism>